<dbReference type="Proteomes" id="UP000094580">
    <property type="component" value="Unassembled WGS sequence"/>
</dbReference>
<comment type="subcellular location">
    <subcellularLocation>
        <location evidence="12">Cytoplasm</location>
    </subcellularLocation>
</comment>
<evidence type="ECO:0000256" key="8">
    <source>
        <dbReference type="ARBA" id="ARBA00022827"/>
    </source>
</evidence>
<evidence type="ECO:0000256" key="3">
    <source>
        <dbReference type="ARBA" id="ARBA00008562"/>
    </source>
</evidence>
<dbReference type="NCBIfam" id="TIGR00551">
    <property type="entry name" value="nadB"/>
    <property type="match status" value="1"/>
</dbReference>
<dbReference type="EC" id="1.4.3.16" evidence="4 11"/>
<evidence type="ECO:0000256" key="10">
    <source>
        <dbReference type="ARBA" id="ARBA00048305"/>
    </source>
</evidence>
<comment type="similarity">
    <text evidence="3 12">Belongs to the FAD-dependent oxidoreductase 2 family. NadB subfamily.</text>
</comment>
<accession>A0ABX2ZP67</accession>
<dbReference type="Gene3D" id="1.20.58.100">
    <property type="entry name" value="Fumarate reductase/succinate dehydrogenase flavoprotein-like, C-terminal domain"/>
    <property type="match status" value="1"/>
</dbReference>
<keyword evidence="9 12" id="KW-0560">Oxidoreductase</keyword>
<dbReference type="InterPro" id="IPR005288">
    <property type="entry name" value="NadB"/>
</dbReference>
<reference evidence="15 16" key="1">
    <citation type="submission" date="2016-07" db="EMBL/GenBank/DDBJ databases">
        <authorList>
            <person name="Townsley L."/>
            <person name="Shank E.A."/>
        </authorList>
    </citation>
    <scope>NUCLEOTIDE SEQUENCE [LARGE SCALE GENOMIC DNA]</scope>
    <source>
        <strain evidence="15 16">CH01</strain>
    </source>
</reference>
<dbReference type="Pfam" id="PF00890">
    <property type="entry name" value="FAD_binding_2"/>
    <property type="match status" value="1"/>
</dbReference>
<dbReference type="Pfam" id="PF02910">
    <property type="entry name" value="Succ_DH_flav_C"/>
    <property type="match status" value="1"/>
</dbReference>
<dbReference type="PRINTS" id="PR00368">
    <property type="entry name" value="FADPNR"/>
</dbReference>
<dbReference type="InterPro" id="IPR015939">
    <property type="entry name" value="Fum_Rdtase/Succ_DH_flav-like_C"/>
</dbReference>
<feature type="domain" description="FAD-dependent oxidoreductase 2 FAD-binding" evidence="13">
    <location>
        <begin position="5"/>
        <end position="370"/>
    </location>
</feature>
<dbReference type="InterPro" id="IPR036188">
    <property type="entry name" value="FAD/NAD-bd_sf"/>
</dbReference>
<evidence type="ECO:0000259" key="13">
    <source>
        <dbReference type="Pfam" id="PF00890"/>
    </source>
</evidence>
<evidence type="ECO:0000259" key="14">
    <source>
        <dbReference type="Pfam" id="PF02910"/>
    </source>
</evidence>
<comment type="catalytic activity">
    <reaction evidence="10">
        <text>L-aspartate + O2 = iminosuccinate + H2O2</text>
        <dbReference type="Rhea" id="RHEA:25876"/>
        <dbReference type="ChEBI" id="CHEBI:15379"/>
        <dbReference type="ChEBI" id="CHEBI:16240"/>
        <dbReference type="ChEBI" id="CHEBI:29991"/>
        <dbReference type="ChEBI" id="CHEBI:77875"/>
        <dbReference type="EC" id="1.4.3.16"/>
    </reaction>
    <physiologicalReaction direction="left-to-right" evidence="10">
        <dbReference type="Rhea" id="RHEA:25877"/>
    </physiologicalReaction>
</comment>
<evidence type="ECO:0000313" key="15">
    <source>
        <dbReference type="EMBL" id="ODG90297.1"/>
    </source>
</evidence>
<dbReference type="Gene3D" id="3.50.50.60">
    <property type="entry name" value="FAD/NAD(P)-binding domain"/>
    <property type="match status" value="1"/>
</dbReference>
<evidence type="ECO:0000256" key="1">
    <source>
        <dbReference type="ARBA" id="ARBA00001974"/>
    </source>
</evidence>
<dbReference type="EMBL" id="MDKC01000035">
    <property type="protein sequence ID" value="ODG90297.1"/>
    <property type="molecule type" value="Genomic_DNA"/>
</dbReference>
<comment type="caution">
    <text evidence="15">The sequence shown here is derived from an EMBL/GenBank/DDBJ whole genome shotgun (WGS) entry which is preliminary data.</text>
</comment>
<name>A0ABX2ZP67_9BACI</name>
<evidence type="ECO:0000256" key="6">
    <source>
        <dbReference type="ARBA" id="ARBA00022630"/>
    </source>
</evidence>
<dbReference type="Gene3D" id="3.90.700.10">
    <property type="entry name" value="Succinate dehydrogenase/fumarate reductase flavoprotein, catalytic domain"/>
    <property type="match status" value="1"/>
</dbReference>
<dbReference type="InterPro" id="IPR003953">
    <property type="entry name" value="FAD-dep_OxRdtase_2_FAD-bd"/>
</dbReference>
<comment type="cofactor">
    <cofactor evidence="1 12">
        <name>FAD</name>
        <dbReference type="ChEBI" id="CHEBI:57692"/>
    </cofactor>
</comment>
<comment type="function">
    <text evidence="12">Catalyzes the oxidation of L-aspartate to iminoaspartate.</text>
</comment>
<organism evidence="15 16">
    <name type="scientific">Gottfriedia luciferensis</name>
    <dbReference type="NCBI Taxonomy" id="178774"/>
    <lineage>
        <taxon>Bacteria</taxon>
        <taxon>Bacillati</taxon>
        <taxon>Bacillota</taxon>
        <taxon>Bacilli</taxon>
        <taxon>Bacillales</taxon>
        <taxon>Bacillaceae</taxon>
        <taxon>Gottfriedia</taxon>
    </lineage>
</organism>
<evidence type="ECO:0000256" key="9">
    <source>
        <dbReference type="ARBA" id="ARBA00023002"/>
    </source>
</evidence>
<evidence type="ECO:0000256" key="7">
    <source>
        <dbReference type="ARBA" id="ARBA00022642"/>
    </source>
</evidence>
<dbReference type="InterPro" id="IPR027477">
    <property type="entry name" value="Succ_DH/fumarate_Rdtase_cat_sf"/>
</dbReference>
<evidence type="ECO:0000256" key="12">
    <source>
        <dbReference type="RuleBase" id="RU362049"/>
    </source>
</evidence>
<dbReference type="PANTHER" id="PTHR42716:SF2">
    <property type="entry name" value="L-ASPARTATE OXIDASE, CHLOROPLASTIC"/>
    <property type="match status" value="1"/>
</dbReference>
<evidence type="ECO:0000256" key="4">
    <source>
        <dbReference type="ARBA" id="ARBA00012173"/>
    </source>
</evidence>
<dbReference type="NCBIfam" id="NF005978">
    <property type="entry name" value="PRK08071.1"/>
    <property type="match status" value="1"/>
</dbReference>
<evidence type="ECO:0000256" key="5">
    <source>
        <dbReference type="ARBA" id="ARBA00021901"/>
    </source>
</evidence>
<evidence type="ECO:0000256" key="11">
    <source>
        <dbReference type="NCBIfam" id="TIGR00551"/>
    </source>
</evidence>
<dbReference type="SUPFAM" id="SSF56425">
    <property type="entry name" value="Succinate dehydrogenase/fumarate reductase flavoprotein, catalytic domain"/>
    <property type="match status" value="1"/>
</dbReference>
<dbReference type="RefSeq" id="WP_069035172.1">
    <property type="nucleotide sequence ID" value="NZ_MDKC01000035.1"/>
</dbReference>
<keyword evidence="16" id="KW-1185">Reference proteome</keyword>
<dbReference type="InterPro" id="IPR037099">
    <property type="entry name" value="Fum_R/Succ_DH_flav-like_C_sf"/>
</dbReference>
<sequence length="493" mass="54342">MRTADVVIIGSGIAALMAAEEICQSKNVILFTKKKIWDSNSMLAQGGIAAVMSDDDSWELHKQDTLEAGCNVNNIEAVEELVKNGTTSMKDLVSIGMEFDKDELGQFHLGREGAHRKNRILHSGGDATGKHLVETVFARIKEKITIIENEMVIDLIIQDGKCKGVYILNENGELESCFANTTLLATGGIGAMYQFSSNNKAITGDGIAMAYRAGCEMADLEFIQFHPTMLYINGACKGLVSEAVRGEGAFLVTKTGRRIMKGIHPFEDLAPRDVVSRAIFNEMQNGEEIYVSIEMIDGFEKRFPTITANLINNGIDLQKGLIPVVPGAHFHMGGVKTSANGETTIPGLYAVGEVACTGVHGANRLASNSLLEGIVFGKKVAKFIADLPLSKINENPPKYMIPRFRILPKKDEIKEIMMKYIGIVRNEEDLNKAITYFSYFLESKTVDSRPMNKEELERYNMLMTGKLIAEAAIRRKESIGSHFIEYIDQPANI</sequence>
<evidence type="ECO:0000313" key="16">
    <source>
        <dbReference type="Proteomes" id="UP000094580"/>
    </source>
</evidence>
<keyword evidence="7 12" id="KW-0662">Pyridine nucleotide biosynthesis</keyword>
<gene>
    <name evidence="15" type="ORF">BED47_13290</name>
</gene>
<dbReference type="PANTHER" id="PTHR42716">
    <property type="entry name" value="L-ASPARTATE OXIDASE"/>
    <property type="match status" value="1"/>
</dbReference>
<proteinExistence type="inferred from homology"/>
<evidence type="ECO:0000256" key="2">
    <source>
        <dbReference type="ARBA" id="ARBA00004950"/>
    </source>
</evidence>
<keyword evidence="8 12" id="KW-0274">FAD</keyword>
<dbReference type="SUPFAM" id="SSF46977">
    <property type="entry name" value="Succinate dehydrogenase/fumarate reductase flavoprotein C-terminal domain"/>
    <property type="match status" value="1"/>
</dbReference>
<feature type="domain" description="Fumarate reductase/succinate dehydrogenase flavoprotein-like C-terminal" evidence="14">
    <location>
        <begin position="411"/>
        <end position="483"/>
    </location>
</feature>
<dbReference type="SUPFAM" id="SSF51905">
    <property type="entry name" value="FAD/NAD(P)-binding domain"/>
    <property type="match status" value="1"/>
</dbReference>
<keyword evidence="6 12" id="KW-0285">Flavoprotein</keyword>
<protein>
    <recommendedName>
        <fullName evidence="5 11">L-aspartate oxidase</fullName>
        <ecNumber evidence="4 11">1.4.3.16</ecNumber>
    </recommendedName>
</protein>
<comment type="pathway">
    <text evidence="2 12">Cofactor biosynthesis; NAD(+) biosynthesis; iminoaspartate from L-aspartate (oxidase route): step 1/1.</text>
</comment>